<name>A0A3M8WLD2_9ACTN</name>
<evidence type="ECO:0000313" key="2">
    <source>
        <dbReference type="Proteomes" id="UP000275401"/>
    </source>
</evidence>
<protein>
    <recommendedName>
        <fullName evidence="3">Transcriptional regulator</fullName>
    </recommendedName>
</protein>
<dbReference type="EMBL" id="RIBZ01000138">
    <property type="protein sequence ID" value="RNG30447.1"/>
    <property type="molecule type" value="Genomic_DNA"/>
</dbReference>
<organism evidence="1 2">
    <name type="scientific">Streptomyces botrytidirepellens</name>
    <dbReference type="NCBI Taxonomy" id="2486417"/>
    <lineage>
        <taxon>Bacteria</taxon>
        <taxon>Bacillati</taxon>
        <taxon>Actinomycetota</taxon>
        <taxon>Actinomycetes</taxon>
        <taxon>Kitasatosporales</taxon>
        <taxon>Streptomycetaceae</taxon>
        <taxon>Streptomyces</taxon>
    </lineage>
</organism>
<proteinExistence type="predicted"/>
<evidence type="ECO:0008006" key="3">
    <source>
        <dbReference type="Google" id="ProtNLM"/>
    </source>
</evidence>
<keyword evidence="2" id="KW-1185">Reference proteome</keyword>
<dbReference type="AlphaFoldDB" id="A0A3M8WLD2"/>
<dbReference type="RefSeq" id="WP_123099686.1">
    <property type="nucleotide sequence ID" value="NZ_RIBZ01000138.1"/>
</dbReference>
<comment type="caution">
    <text evidence="1">The sequence shown here is derived from an EMBL/GenBank/DDBJ whole genome shotgun (WGS) entry which is preliminary data.</text>
</comment>
<accession>A0A3M8WLD2</accession>
<reference evidence="1 2" key="1">
    <citation type="submission" date="2018-11" db="EMBL/GenBank/DDBJ databases">
        <title>The Potential of Streptomyces as Biocontrol Agents against the Tomato grey mould, Botrytis cinerea (Gray mold) Frontiers in Microbiology.</title>
        <authorList>
            <person name="Li D."/>
        </authorList>
    </citation>
    <scope>NUCLEOTIDE SEQUENCE [LARGE SCALE GENOMIC DNA]</scope>
    <source>
        <strain evidence="1 2">NEAU-LD23</strain>
    </source>
</reference>
<evidence type="ECO:0000313" key="1">
    <source>
        <dbReference type="EMBL" id="RNG30447.1"/>
    </source>
</evidence>
<dbReference type="Proteomes" id="UP000275401">
    <property type="component" value="Unassembled WGS sequence"/>
</dbReference>
<sequence>MTTTSEWGLWGKYGADTSSRNKHGGKALQEALEEAVREQVINGGLVLPVTTPRGLAARLNYLHSTAGLKAMREAGISQTDGTIRRWHTGQQRPRADTMEAIDDAYWLLRDRNVRRNLSWLRRRGEHGIVLEIYPVDQDSVDPKRRRAIADIDATRSKRISPALWQAAIDAFEADNEAEFETVWEQVIADLDSDWRAYIYVSHVGLIGA</sequence>
<gene>
    <name evidence="1" type="ORF">EEJ42_10475</name>
</gene>